<evidence type="ECO:0000256" key="1">
    <source>
        <dbReference type="ARBA" id="ARBA00004479"/>
    </source>
</evidence>
<dbReference type="GO" id="GO:0004674">
    <property type="term" value="F:protein serine/threonine kinase activity"/>
    <property type="evidence" value="ECO:0007669"/>
    <property type="project" value="UniProtKB-KW"/>
</dbReference>
<dbReference type="InterPro" id="IPR045874">
    <property type="entry name" value="LRK10/LRL21-25-like"/>
</dbReference>
<dbReference type="FunFam" id="3.30.200.20:FF:000178">
    <property type="entry name" value="serine/threonine-protein kinase PBS1-like"/>
    <property type="match status" value="1"/>
</dbReference>
<protein>
    <submittedName>
        <fullName evidence="16">LEAF RUST 10 DISEASE-RESISTANCE LOCUS RECEPTOR-LIKE PROTEIN KINASE-like protein 2.1</fullName>
    </submittedName>
</protein>
<feature type="transmembrane region" description="Helical" evidence="13">
    <location>
        <begin position="269"/>
        <end position="296"/>
    </location>
</feature>
<dbReference type="Gene3D" id="3.30.200.20">
    <property type="entry name" value="Phosphorylase Kinase, domain 1"/>
    <property type="match status" value="1"/>
</dbReference>
<dbReference type="InterPro" id="IPR032872">
    <property type="entry name" value="WAK_assoc_C"/>
</dbReference>
<dbReference type="AlphaFoldDB" id="A0A3S3MJA2"/>
<feature type="domain" description="Protein kinase" evidence="15">
    <location>
        <begin position="340"/>
        <end position="648"/>
    </location>
</feature>
<accession>A0A3S3MJA2</accession>
<dbReference type="Proteomes" id="UP000283530">
    <property type="component" value="Unassembled WGS sequence"/>
</dbReference>
<dbReference type="Gene3D" id="1.10.510.10">
    <property type="entry name" value="Transferase(Phosphotransferase) domain 1"/>
    <property type="match status" value="1"/>
</dbReference>
<dbReference type="Pfam" id="PF14380">
    <property type="entry name" value="WAK_assoc"/>
    <property type="match status" value="1"/>
</dbReference>
<dbReference type="InterPro" id="IPR008271">
    <property type="entry name" value="Ser/Thr_kinase_AS"/>
</dbReference>
<keyword evidence="9 13" id="KW-1133">Transmembrane helix</keyword>
<evidence type="ECO:0000256" key="7">
    <source>
        <dbReference type="ARBA" id="ARBA00022777"/>
    </source>
</evidence>
<keyword evidence="7 16" id="KW-0418">Kinase</keyword>
<keyword evidence="6 12" id="KW-0547">Nucleotide-binding</keyword>
<dbReference type="PROSITE" id="PS00108">
    <property type="entry name" value="PROTEIN_KINASE_ST"/>
    <property type="match status" value="1"/>
</dbReference>
<evidence type="ECO:0000256" key="5">
    <source>
        <dbReference type="ARBA" id="ARBA00022729"/>
    </source>
</evidence>
<feature type="binding site" evidence="12">
    <location>
        <position position="371"/>
    </location>
    <ligand>
        <name>ATP</name>
        <dbReference type="ChEBI" id="CHEBI:30616"/>
    </ligand>
</feature>
<evidence type="ECO:0000256" key="10">
    <source>
        <dbReference type="ARBA" id="ARBA00023136"/>
    </source>
</evidence>
<dbReference type="GO" id="GO:0005524">
    <property type="term" value="F:ATP binding"/>
    <property type="evidence" value="ECO:0007669"/>
    <property type="project" value="UniProtKB-UniRule"/>
</dbReference>
<feature type="signal peptide" evidence="14">
    <location>
        <begin position="1"/>
        <end position="21"/>
    </location>
</feature>
<feature type="chain" id="PRO_5018531973" evidence="14">
    <location>
        <begin position="22"/>
        <end position="746"/>
    </location>
</feature>
<evidence type="ECO:0000256" key="14">
    <source>
        <dbReference type="SAM" id="SignalP"/>
    </source>
</evidence>
<dbReference type="OrthoDB" id="1918632at2759"/>
<comment type="subcellular location">
    <subcellularLocation>
        <location evidence="1">Membrane</location>
        <topology evidence="1">Single-pass type I membrane protein</topology>
    </subcellularLocation>
</comment>
<dbReference type="PANTHER" id="PTHR27009">
    <property type="entry name" value="RUST RESISTANCE KINASE LR10-RELATED"/>
    <property type="match status" value="1"/>
</dbReference>
<dbReference type="GO" id="GO:0016020">
    <property type="term" value="C:membrane"/>
    <property type="evidence" value="ECO:0007669"/>
    <property type="project" value="UniProtKB-SubCell"/>
</dbReference>
<comment type="caution">
    <text evidence="16">The sequence shown here is derived from an EMBL/GenBank/DDBJ whole genome shotgun (WGS) entry which is preliminary data.</text>
</comment>
<keyword evidence="8 12" id="KW-0067">ATP-binding</keyword>
<proteinExistence type="predicted"/>
<keyword evidence="5 14" id="KW-0732">Signal</keyword>
<dbReference type="SUPFAM" id="SSF56112">
    <property type="entry name" value="Protein kinase-like (PK-like)"/>
    <property type="match status" value="1"/>
</dbReference>
<dbReference type="InterPro" id="IPR011009">
    <property type="entry name" value="Kinase-like_dom_sf"/>
</dbReference>
<keyword evidence="11" id="KW-0325">Glycoprotein</keyword>
<evidence type="ECO:0000256" key="13">
    <source>
        <dbReference type="SAM" id="Phobius"/>
    </source>
</evidence>
<dbReference type="STRING" id="337451.A0A3S3MJA2"/>
<organism evidence="16 17">
    <name type="scientific">Cinnamomum micranthum f. kanehirae</name>
    <dbReference type="NCBI Taxonomy" id="337451"/>
    <lineage>
        <taxon>Eukaryota</taxon>
        <taxon>Viridiplantae</taxon>
        <taxon>Streptophyta</taxon>
        <taxon>Embryophyta</taxon>
        <taxon>Tracheophyta</taxon>
        <taxon>Spermatophyta</taxon>
        <taxon>Magnoliopsida</taxon>
        <taxon>Magnoliidae</taxon>
        <taxon>Laurales</taxon>
        <taxon>Lauraceae</taxon>
        <taxon>Cinnamomum</taxon>
    </lineage>
</organism>
<evidence type="ECO:0000256" key="11">
    <source>
        <dbReference type="ARBA" id="ARBA00023180"/>
    </source>
</evidence>
<dbReference type="PROSITE" id="PS50011">
    <property type="entry name" value="PROTEIN_KINASE_DOM"/>
    <property type="match status" value="1"/>
</dbReference>
<evidence type="ECO:0000256" key="2">
    <source>
        <dbReference type="ARBA" id="ARBA00022527"/>
    </source>
</evidence>
<dbReference type="InterPro" id="IPR017441">
    <property type="entry name" value="Protein_kinase_ATP_BS"/>
</dbReference>
<evidence type="ECO:0000256" key="3">
    <source>
        <dbReference type="ARBA" id="ARBA00022679"/>
    </source>
</evidence>
<dbReference type="FunFam" id="1.10.510.10:FF:000537">
    <property type="entry name" value="Putative receptor-like protein kinase"/>
    <property type="match status" value="1"/>
</dbReference>
<name>A0A3S3MJA2_9MAGN</name>
<dbReference type="InterPro" id="IPR001245">
    <property type="entry name" value="Ser-Thr/Tyr_kinase_cat_dom"/>
</dbReference>
<keyword evidence="4 13" id="KW-0812">Transmembrane</keyword>
<keyword evidence="16" id="KW-0675">Receptor</keyword>
<evidence type="ECO:0000259" key="15">
    <source>
        <dbReference type="PROSITE" id="PS50011"/>
    </source>
</evidence>
<evidence type="ECO:0000256" key="8">
    <source>
        <dbReference type="ARBA" id="ARBA00022840"/>
    </source>
</evidence>
<dbReference type="EMBL" id="QPKB01000005">
    <property type="protein sequence ID" value="RWR84754.1"/>
    <property type="molecule type" value="Genomic_DNA"/>
</dbReference>
<keyword evidence="2" id="KW-0723">Serine/threonine-protein kinase</keyword>
<evidence type="ECO:0000313" key="16">
    <source>
        <dbReference type="EMBL" id="RWR84754.1"/>
    </source>
</evidence>
<sequence>MLFQSPIFLTFFIVIFPTTKSQDIVSTDPSFYYNLCAPSTCNNLTFSYPIGLSRFCHHPYIFPACINDQHLILTGRGRADVYRVVGDITNNGMTYTIPVTSDALFSCGPVSKPYYTVDSTIFNKLSDYYTPGTHLNCTRHPKTDQALMQVSCLGCEGDNDSHVCYYSPGYRASFPECENLYIFTPKDLNVSAEKDLRGYLQKGFNITYNLSTECWNCVASGGRCGTSPDTSSFVCFCLSSAHNHTCSDGRIDLKTWIGVGQRSGHSERLVFVLSTSLSMVILVTLATLVALFIFCWKYRRVKDRQSGMNYKDGAQTDFNDLVQGISPKRYFYSEIKKITTNFTIKLGEGGFGSVYKGTIQGSRSNVPVAIKLLNISKQSEKQFMNEVATVGRIHHNNLVQLLGYCVHGKRRALVYEFMAKGSLEKYIFNTKRGRNELKEDSNFELLQPKQLFNIALETARGVLYLHEECRSRILHCDIKPHNVLLDSNFSAKVSDFGLARMIDKDHSHVSLTVAQGTPGYMAPEMWLKSYGPVTEKSDVYSYGMLLLEMAGGHKKYDLDEPVSNQVYFPEWVFNQVVRVEQASGRTTANPIEIVRDEMNINTDYILNKMCLVGLWCIQHIPSIRPSMSRVIQMLEGNVEIQAPPYPFPEGGEIRTNILTQPTIYTSARVESVENPSLHSGPNAARLIHPEIGSLGSPAPTKGYPPETWGCIVKRVPRRTGWAPNTEEAWTSFRHHISNHVKGQGMV</sequence>
<evidence type="ECO:0000256" key="12">
    <source>
        <dbReference type="PROSITE-ProRule" id="PRU10141"/>
    </source>
</evidence>
<keyword evidence="10 13" id="KW-0472">Membrane</keyword>
<evidence type="ECO:0000313" key="17">
    <source>
        <dbReference type="Proteomes" id="UP000283530"/>
    </source>
</evidence>
<dbReference type="Pfam" id="PF07714">
    <property type="entry name" value="PK_Tyr_Ser-Thr"/>
    <property type="match status" value="1"/>
</dbReference>
<reference evidence="16 17" key="1">
    <citation type="journal article" date="2019" name="Nat. Plants">
        <title>Stout camphor tree genome fills gaps in understanding of flowering plant genome evolution.</title>
        <authorList>
            <person name="Chaw S.M."/>
            <person name="Liu Y.C."/>
            <person name="Wu Y.W."/>
            <person name="Wang H.Y."/>
            <person name="Lin C.I."/>
            <person name="Wu C.S."/>
            <person name="Ke H.M."/>
            <person name="Chang L.Y."/>
            <person name="Hsu C.Y."/>
            <person name="Yang H.T."/>
            <person name="Sudianto E."/>
            <person name="Hsu M.H."/>
            <person name="Wu K.P."/>
            <person name="Wang L.N."/>
            <person name="Leebens-Mack J.H."/>
            <person name="Tsai I.J."/>
        </authorList>
    </citation>
    <scope>NUCLEOTIDE SEQUENCE [LARGE SCALE GENOMIC DNA]</scope>
    <source>
        <strain evidence="17">cv. Chaw 1501</strain>
        <tissue evidence="16">Young leaves</tissue>
    </source>
</reference>
<dbReference type="SMART" id="SM00220">
    <property type="entry name" value="S_TKc"/>
    <property type="match status" value="1"/>
</dbReference>
<dbReference type="PROSITE" id="PS00107">
    <property type="entry name" value="PROTEIN_KINASE_ATP"/>
    <property type="match status" value="1"/>
</dbReference>
<keyword evidence="17" id="KW-1185">Reference proteome</keyword>
<evidence type="ECO:0000256" key="9">
    <source>
        <dbReference type="ARBA" id="ARBA00022989"/>
    </source>
</evidence>
<dbReference type="InterPro" id="IPR000719">
    <property type="entry name" value="Prot_kinase_dom"/>
</dbReference>
<keyword evidence="3" id="KW-0808">Transferase</keyword>
<evidence type="ECO:0000256" key="6">
    <source>
        <dbReference type="ARBA" id="ARBA00022741"/>
    </source>
</evidence>
<gene>
    <name evidence="16" type="ORF">CKAN_01358000</name>
</gene>
<evidence type="ECO:0000256" key="4">
    <source>
        <dbReference type="ARBA" id="ARBA00022692"/>
    </source>
</evidence>